<organism evidence="1 2">
    <name type="scientific">Caerostris extrusa</name>
    <name type="common">Bark spider</name>
    <name type="synonym">Caerostris bankana</name>
    <dbReference type="NCBI Taxonomy" id="172846"/>
    <lineage>
        <taxon>Eukaryota</taxon>
        <taxon>Metazoa</taxon>
        <taxon>Ecdysozoa</taxon>
        <taxon>Arthropoda</taxon>
        <taxon>Chelicerata</taxon>
        <taxon>Arachnida</taxon>
        <taxon>Araneae</taxon>
        <taxon>Araneomorphae</taxon>
        <taxon>Entelegynae</taxon>
        <taxon>Araneoidea</taxon>
        <taxon>Araneidae</taxon>
        <taxon>Caerostris</taxon>
    </lineage>
</organism>
<protein>
    <submittedName>
        <fullName evidence="1">Uncharacterized protein</fullName>
    </submittedName>
</protein>
<dbReference type="Proteomes" id="UP001054945">
    <property type="component" value="Unassembled WGS sequence"/>
</dbReference>
<dbReference type="EMBL" id="BPLR01008136">
    <property type="protein sequence ID" value="GIY22352.1"/>
    <property type="molecule type" value="Genomic_DNA"/>
</dbReference>
<proteinExistence type="predicted"/>
<name>A0AAV4RPE9_CAEEX</name>
<reference evidence="1 2" key="1">
    <citation type="submission" date="2021-06" db="EMBL/GenBank/DDBJ databases">
        <title>Caerostris extrusa draft genome.</title>
        <authorList>
            <person name="Kono N."/>
            <person name="Arakawa K."/>
        </authorList>
    </citation>
    <scope>NUCLEOTIDE SEQUENCE [LARGE SCALE GENOMIC DNA]</scope>
</reference>
<evidence type="ECO:0000313" key="1">
    <source>
        <dbReference type="EMBL" id="GIY22352.1"/>
    </source>
</evidence>
<gene>
    <name evidence="1" type="ORF">CEXT_403991</name>
</gene>
<sequence>MASFHGKIFPEMCVSKSQFYTPSIRVSKHNFPGLLVNLPPLTDPKVAKGNLATEGHKSPPLCQSGTEVKNCAPFGFGFDTFYGFVG</sequence>
<evidence type="ECO:0000313" key="2">
    <source>
        <dbReference type="Proteomes" id="UP001054945"/>
    </source>
</evidence>
<dbReference type="AlphaFoldDB" id="A0AAV4RPE9"/>
<comment type="caution">
    <text evidence="1">The sequence shown here is derived from an EMBL/GenBank/DDBJ whole genome shotgun (WGS) entry which is preliminary data.</text>
</comment>
<accession>A0AAV4RPE9</accession>
<keyword evidence="2" id="KW-1185">Reference proteome</keyword>